<feature type="coiled-coil region" evidence="1">
    <location>
        <begin position="158"/>
        <end position="185"/>
    </location>
</feature>
<dbReference type="Proteomes" id="UP001434419">
    <property type="component" value="Unassembled WGS sequence"/>
</dbReference>
<keyword evidence="3" id="KW-0812">Transmembrane</keyword>
<evidence type="ECO:0000313" key="5">
    <source>
        <dbReference type="Proteomes" id="UP001434419"/>
    </source>
</evidence>
<evidence type="ECO:0000256" key="1">
    <source>
        <dbReference type="SAM" id="Coils"/>
    </source>
</evidence>
<evidence type="ECO:0008006" key="6">
    <source>
        <dbReference type="Google" id="ProtNLM"/>
    </source>
</evidence>
<keyword evidence="3" id="KW-1133">Transmembrane helix</keyword>
<organism evidence="4 5">
    <name type="scientific">Lactobacillus crispatus</name>
    <dbReference type="NCBI Taxonomy" id="47770"/>
    <lineage>
        <taxon>Bacteria</taxon>
        <taxon>Bacillati</taxon>
        <taxon>Bacillota</taxon>
        <taxon>Bacilli</taxon>
        <taxon>Lactobacillales</taxon>
        <taxon>Lactobacillaceae</taxon>
        <taxon>Lactobacillus</taxon>
    </lineage>
</organism>
<keyword evidence="5" id="KW-1185">Reference proteome</keyword>
<dbReference type="EMBL" id="JBETVU010000013">
    <property type="protein sequence ID" value="MES5150976.1"/>
    <property type="molecule type" value="Genomic_DNA"/>
</dbReference>
<feature type="region of interest" description="Disordered" evidence="2">
    <location>
        <begin position="266"/>
        <end position="328"/>
    </location>
</feature>
<reference evidence="4" key="1">
    <citation type="submission" date="2024-06" db="EMBL/GenBank/DDBJ databases">
        <title>Vaginal Lactobacillus fatty acid response mechanisms reveal a metabolite-targeted strategy for bacterial vaginosis treatment.</title>
        <authorList>
            <person name="Zhu M."/>
            <person name="Blainey P.C."/>
            <person name="Bloom S.M."/>
            <person name="Kwon D.S."/>
        </authorList>
    </citation>
    <scope>NUCLEOTIDE SEQUENCE</scope>
    <source>
        <strain evidence="4">194_F1_1</strain>
    </source>
</reference>
<dbReference type="RefSeq" id="WP_133476335.1">
    <property type="nucleotide sequence ID" value="NZ_JBETVU010000013.1"/>
</dbReference>
<evidence type="ECO:0000256" key="3">
    <source>
        <dbReference type="SAM" id="Phobius"/>
    </source>
</evidence>
<comment type="caution">
    <text evidence="4">The sequence shown here is derived from an EMBL/GenBank/DDBJ whole genome shotgun (WGS) entry which is preliminary data.</text>
</comment>
<name>A0ABV2BDG1_9LACO</name>
<gene>
    <name evidence="4" type="ORF">ABVC42_14160</name>
</gene>
<evidence type="ECO:0000256" key="2">
    <source>
        <dbReference type="SAM" id="MobiDB-lite"/>
    </source>
</evidence>
<feature type="transmembrane region" description="Helical" evidence="3">
    <location>
        <begin position="341"/>
        <end position="362"/>
    </location>
</feature>
<protein>
    <recommendedName>
        <fullName evidence="6">Tetratricopeptide repeat protein</fullName>
    </recommendedName>
</protein>
<sequence length="542" mass="61912">MKQTVLLGMDEATANKFGNYLQSNSEFLRVLPQSIPIFHNLKQALYQYSPNIVYLSLSRMRYDHTRNTDIEDEILNGIYEIKKDKDLSKIRIAVQTNQRTSSEFLRKLAMLRVSDIFLSQGQAGQMDRVAPQLSRPPTIENIKQYLSGSAPNIRLTDTDSDDENIQQYKDRVKQLERLLRVANSQITVYRGKRDNQLRTVPKSDYEELLRQVRRITNSRLTDEKTKALFAEVLNSKEADAKKISHLSKIVEAQNEQLMDLNDQVEKTENQTPKIDHVSKPEINYEPDSNYYEEPENIPEPSITSARSVKKPLPQSTPTNRSRGRKENQKYNHNSSFDIAKIIKWSMLVVFCLFLIFGVASVFKMTNSGSTQTTKQSTPSYSSLIKKGKYVEAAKLYTDKGVQAENVMLSDPDIKDKGKIASGIAQYNDSDAIKFDNCYFNQEYATAASIYNQSNDTNLTNLIKARRIMVSYALMKDGQIAKAKSVAEPLNNSNLNERIKVYGQFYHANQILEAKIKHGHLSNEQISKAKKQIDENQDAMDKL</sequence>
<keyword evidence="3" id="KW-0472">Membrane</keyword>
<proteinExistence type="predicted"/>
<feature type="compositionally biased region" description="Basic and acidic residues" evidence="2">
    <location>
        <begin position="266"/>
        <end position="279"/>
    </location>
</feature>
<accession>A0ABV2BDG1</accession>
<keyword evidence="1" id="KW-0175">Coiled coil</keyword>
<evidence type="ECO:0000313" key="4">
    <source>
        <dbReference type="EMBL" id="MES5150976.1"/>
    </source>
</evidence>